<dbReference type="InterPro" id="IPR043502">
    <property type="entry name" value="DNA/RNA_pol_sf"/>
</dbReference>
<accession>A0A6V8MSU2</accession>
<evidence type="ECO:0000256" key="9">
    <source>
        <dbReference type="ARBA" id="ARBA00048173"/>
    </source>
</evidence>
<evidence type="ECO:0000256" key="3">
    <source>
        <dbReference type="ARBA" id="ARBA00022695"/>
    </source>
</evidence>
<dbReference type="Pfam" id="PF00078">
    <property type="entry name" value="RVT_1"/>
    <property type="match status" value="1"/>
</dbReference>
<dbReference type="PANTHER" id="PTHR34047:SF7">
    <property type="entry name" value="RNA-DIRECTED DNA POLYMERASE"/>
    <property type="match status" value="1"/>
</dbReference>
<evidence type="ECO:0000259" key="10">
    <source>
        <dbReference type="PROSITE" id="PS50878"/>
    </source>
</evidence>
<keyword evidence="7" id="KW-0051">Antiviral defense</keyword>
<evidence type="ECO:0000256" key="4">
    <source>
        <dbReference type="ARBA" id="ARBA00022723"/>
    </source>
</evidence>
<organism evidence="11 12">
    <name type="scientific">Geomonas paludis</name>
    <dbReference type="NCBI Taxonomy" id="2740185"/>
    <lineage>
        <taxon>Bacteria</taxon>
        <taxon>Pseudomonadati</taxon>
        <taxon>Thermodesulfobacteriota</taxon>
        <taxon>Desulfuromonadia</taxon>
        <taxon>Geobacterales</taxon>
        <taxon>Geobacteraceae</taxon>
        <taxon>Geomonas</taxon>
    </lineage>
</organism>
<dbReference type="RefSeq" id="WP_183345862.1">
    <property type="nucleotide sequence ID" value="NZ_BLXY01000001.1"/>
</dbReference>
<dbReference type="Proteomes" id="UP000568888">
    <property type="component" value="Unassembled WGS sequence"/>
</dbReference>
<evidence type="ECO:0000256" key="7">
    <source>
        <dbReference type="ARBA" id="ARBA00023118"/>
    </source>
</evidence>
<protein>
    <recommendedName>
        <fullName evidence="1">RNA-directed DNA polymerase</fullName>
        <ecNumber evidence="1">2.7.7.49</ecNumber>
    </recommendedName>
</protein>
<dbReference type="GO" id="GO:0046872">
    <property type="term" value="F:metal ion binding"/>
    <property type="evidence" value="ECO:0007669"/>
    <property type="project" value="UniProtKB-KW"/>
</dbReference>
<dbReference type="InterPro" id="IPR000123">
    <property type="entry name" value="Reverse_transcriptase_msDNA"/>
</dbReference>
<keyword evidence="6" id="KW-0695">RNA-directed DNA polymerase</keyword>
<evidence type="ECO:0000256" key="1">
    <source>
        <dbReference type="ARBA" id="ARBA00012493"/>
    </source>
</evidence>
<dbReference type="GO" id="GO:0003723">
    <property type="term" value="F:RNA binding"/>
    <property type="evidence" value="ECO:0007669"/>
    <property type="project" value="InterPro"/>
</dbReference>
<dbReference type="SUPFAM" id="SSF56672">
    <property type="entry name" value="DNA/RNA polymerases"/>
    <property type="match status" value="1"/>
</dbReference>
<dbReference type="NCBIfam" id="NF038237">
    <property type="entry name" value="retron_Ec67_fus"/>
    <property type="match status" value="1"/>
</dbReference>
<sequence length="594" mass="67526">MSDLEKLKSCKSLNDLAVVLKYKPSALAYILYKLPDSQKYEEFTIPKKSGGSRKIRAPKERLMALQKRLSEVLNNCYSEVIKNYGNPLSHGFRKDCSIVTNALLHRNRRFVFNIDLKDFFPSINFGRVRGFFIYNKHFSLEPKVATVIAQIVCYDNELPQGSPCSPVVSNLVGHLLDIKLVQLAKLHKCSYSRYADDITFSTNKKDFPEEIAYIAAGGDWEPGPKLTATINKMGFAVNERKVSMQSKTRRQVVTGLVVNKKVNVKKEYYRIARAMCHSLFNNGSFYISTMGNDTTQSGTIDSNNNCTAKQLEGILSYIYMIKGVHDSRTNVEKRNKPASIMKAYRQFLFYKHFYQAEKPVLICEGKTDHIYIRCALKQLHQHYPALIEKTTEGWSWKITFLKMSENFREVLSIAEGTSGLAALMDMYKKNIGIFKDGTGKKHPVVMLIDNDKGAKEIKSKLKKTEDGKGYKPYFTENLYVMTLPQGANGEEIEIEDLFDKDLLETKVAGKSFNKKTKTDTKTEYSKIIFAEKVIKPKQHIINFSNFMPVLNHLNGIILSYQHLKGSAPTEKETEALNVLLPTQTPQPPIYVPGV</sequence>
<dbReference type="EC" id="2.7.7.49" evidence="1"/>
<dbReference type="InterPro" id="IPR000477">
    <property type="entry name" value="RT_dom"/>
</dbReference>
<dbReference type="InterPro" id="IPR051083">
    <property type="entry name" value="GrpII_Intron_Splice-Mob/Def"/>
</dbReference>
<gene>
    <name evidence="11" type="ORF">GMPD_10790</name>
</gene>
<reference evidence="12" key="1">
    <citation type="submission" date="2020-06" db="EMBL/GenBank/DDBJ databases">
        <title>Draft genomic sequecing of Geomonas sp. Red736.</title>
        <authorList>
            <person name="Itoh H."/>
            <person name="Xu Z.X."/>
            <person name="Ushijima N."/>
            <person name="Masuda Y."/>
            <person name="Shiratori Y."/>
            <person name="Senoo K."/>
        </authorList>
    </citation>
    <scope>NUCLEOTIDE SEQUENCE [LARGE SCALE GENOMIC DNA]</scope>
    <source>
        <strain evidence="12">Red736</strain>
    </source>
</reference>
<dbReference type="GO" id="GO:0051607">
    <property type="term" value="P:defense response to virus"/>
    <property type="evidence" value="ECO:0007669"/>
    <property type="project" value="UniProtKB-KW"/>
</dbReference>
<evidence type="ECO:0000256" key="8">
    <source>
        <dbReference type="ARBA" id="ARBA00034120"/>
    </source>
</evidence>
<dbReference type="GO" id="GO:0003964">
    <property type="term" value="F:RNA-directed DNA polymerase activity"/>
    <property type="evidence" value="ECO:0007669"/>
    <property type="project" value="UniProtKB-KW"/>
</dbReference>
<dbReference type="InterPro" id="IPR053543">
    <property type="entry name" value="Bacterial_RT"/>
</dbReference>
<dbReference type="PRINTS" id="PR00866">
    <property type="entry name" value="RNADNAPOLMS"/>
</dbReference>
<evidence type="ECO:0000256" key="5">
    <source>
        <dbReference type="ARBA" id="ARBA00022842"/>
    </source>
</evidence>
<dbReference type="SUPFAM" id="SSF160945">
    <property type="entry name" value="PH0156-like"/>
    <property type="match status" value="1"/>
</dbReference>
<proteinExistence type="inferred from homology"/>
<keyword evidence="2" id="KW-0808">Transferase</keyword>
<dbReference type="CDD" id="cd03487">
    <property type="entry name" value="RT_Bac_retron_II"/>
    <property type="match status" value="1"/>
</dbReference>
<dbReference type="EMBL" id="BLXY01000001">
    <property type="protein sequence ID" value="GFO63160.1"/>
    <property type="molecule type" value="Genomic_DNA"/>
</dbReference>
<keyword evidence="5" id="KW-0460">Magnesium</keyword>
<dbReference type="PROSITE" id="PS50878">
    <property type="entry name" value="RT_POL"/>
    <property type="match status" value="1"/>
</dbReference>
<name>A0A6V8MSU2_9BACT</name>
<evidence type="ECO:0000256" key="6">
    <source>
        <dbReference type="ARBA" id="ARBA00022918"/>
    </source>
</evidence>
<comment type="similarity">
    <text evidence="8">Belongs to the bacterial reverse transcriptase family.</text>
</comment>
<evidence type="ECO:0000313" key="11">
    <source>
        <dbReference type="EMBL" id="GFO63160.1"/>
    </source>
</evidence>
<comment type="catalytic activity">
    <reaction evidence="9">
        <text>DNA(n) + a 2'-deoxyribonucleoside 5'-triphosphate = DNA(n+1) + diphosphate</text>
        <dbReference type="Rhea" id="RHEA:22508"/>
        <dbReference type="Rhea" id="RHEA-COMP:17339"/>
        <dbReference type="Rhea" id="RHEA-COMP:17340"/>
        <dbReference type="ChEBI" id="CHEBI:33019"/>
        <dbReference type="ChEBI" id="CHEBI:61560"/>
        <dbReference type="ChEBI" id="CHEBI:173112"/>
        <dbReference type="EC" id="2.7.7.49"/>
    </reaction>
</comment>
<evidence type="ECO:0000313" key="12">
    <source>
        <dbReference type="Proteomes" id="UP000568888"/>
    </source>
</evidence>
<feature type="domain" description="Reverse transcriptase" evidence="10">
    <location>
        <begin position="26"/>
        <end position="258"/>
    </location>
</feature>
<dbReference type="PANTHER" id="PTHR34047">
    <property type="entry name" value="NUCLEAR INTRON MATURASE 1, MITOCHONDRIAL-RELATED"/>
    <property type="match status" value="1"/>
</dbReference>
<evidence type="ECO:0000256" key="2">
    <source>
        <dbReference type="ARBA" id="ARBA00022679"/>
    </source>
</evidence>
<comment type="caution">
    <text evidence="11">The sequence shown here is derived from an EMBL/GenBank/DDBJ whole genome shotgun (WGS) entry which is preliminary data.</text>
</comment>
<dbReference type="AlphaFoldDB" id="A0A6V8MSU2"/>
<keyword evidence="4" id="KW-0479">Metal-binding</keyword>
<keyword evidence="3" id="KW-0548">Nucleotidyltransferase</keyword>